<feature type="compositionally biased region" description="Low complexity" evidence="3">
    <location>
        <begin position="407"/>
        <end position="416"/>
    </location>
</feature>
<dbReference type="PANTHER" id="PTHR23155">
    <property type="entry name" value="DISEASE RESISTANCE PROTEIN RP"/>
    <property type="match status" value="1"/>
</dbReference>
<feature type="domain" description="Disease resistance protein winged helix" evidence="4">
    <location>
        <begin position="162"/>
        <end position="214"/>
    </location>
</feature>
<protein>
    <submittedName>
        <fullName evidence="6">Uncharacterized protein</fullName>
    </submittedName>
</protein>
<dbReference type="Proteomes" id="UP000636709">
    <property type="component" value="Unassembled WGS sequence"/>
</dbReference>
<feature type="domain" description="Disease resistance R13L4/SHOC-2-like LRR" evidence="5">
    <location>
        <begin position="485"/>
        <end position="735"/>
    </location>
</feature>
<feature type="region of interest" description="Disordered" evidence="3">
    <location>
        <begin position="403"/>
        <end position="463"/>
    </location>
</feature>
<organism evidence="6 7">
    <name type="scientific">Digitaria exilis</name>
    <dbReference type="NCBI Taxonomy" id="1010633"/>
    <lineage>
        <taxon>Eukaryota</taxon>
        <taxon>Viridiplantae</taxon>
        <taxon>Streptophyta</taxon>
        <taxon>Embryophyta</taxon>
        <taxon>Tracheophyta</taxon>
        <taxon>Spermatophyta</taxon>
        <taxon>Magnoliopsida</taxon>
        <taxon>Liliopsida</taxon>
        <taxon>Poales</taxon>
        <taxon>Poaceae</taxon>
        <taxon>PACMAD clade</taxon>
        <taxon>Panicoideae</taxon>
        <taxon>Panicodae</taxon>
        <taxon>Paniceae</taxon>
        <taxon>Anthephorinae</taxon>
        <taxon>Digitaria</taxon>
    </lineage>
</organism>
<reference evidence="6" key="1">
    <citation type="submission" date="2020-07" db="EMBL/GenBank/DDBJ databases">
        <title>Genome sequence and genetic diversity analysis of an under-domesticated orphan crop, white fonio (Digitaria exilis).</title>
        <authorList>
            <person name="Bennetzen J.L."/>
            <person name="Chen S."/>
            <person name="Ma X."/>
            <person name="Wang X."/>
            <person name="Yssel A.E.J."/>
            <person name="Chaluvadi S.R."/>
            <person name="Johnson M."/>
            <person name="Gangashetty P."/>
            <person name="Hamidou F."/>
            <person name="Sanogo M.D."/>
            <person name="Zwaenepoel A."/>
            <person name="Wallace J."/>
            <person name="Van De Peer Y."/>
            <person name="Van Deynze A."/>
        </authorList>
    </citation>
    <scope>NUCLEOTIDE SEQUENCE</scope>
    <source>
        <tissue evidence="6">Leaves</tissue>
    </source>
</reference>
<dbReference type="EMBL" id="JACEFO010002096">
    <property type="protein sequence ID" value="KAF8684392.1"/>
    <property type="molecule type" value="Genomic_DNA"/>
</dbReference>
<dbReference type="OrthoDB" id="691071at2759"/>
<evidence type="ECO:0000313" key="7">
    <source>
        <dbReference type="Proteomes" id="UP000636709"/>
    </source>
</evidence>
<sequence>MLTQFCTSSQDPTNPGSDDFPRRVRAALAEEDGAMKAWEELRQLLSNQTYLVIMEDVSTIVEWDFISSFLPNNENHSRIDQVMSIHARLVEKDGVTSVWGITGLGKSSLVRAQYYKSLIAIYEQPAFTVEYLFDTYGRAKYERSYFDACSDSVKPCVFYLSVFPSGSKIRRRRLIRRWIAEGYSRDTPGNTADENAKILFSELVSLSIIQETRSKLISQVNTFLHEYIISQPMEDNLVFALEGSCSPNTQRSGRHLTIRSSWDRDLNVFKSIDFSRLRSLTVLGEWRSFFVSDKFGMRVLRVLDLEGSMDVTDHDLEEIGKLLPRLKFLSLRGCRRIKHLPDSFGGLRQLQTLDVRHTSVVMLPPAIFQIEKLQYIRAGASAWHANDDMLTILQSHLQWMVHTSTAQQDGDGSSSRQDGDETARIQPAVDRDQTTLPLQEDRHHSTSTQGQTDPPQATQKNRTWSSWLGFSKKSKPCASAHNEGVDIPAAAEIGKLTALHTLGVINVNGAGGNKAILKKELNELTQLRKLGVSGINRGNIKDLFSAISGLHHLESLSLRLDEDNFPDGISLPKPVADTLKSFKLYGNMRRLPASWIEQLGNLENLKLELTISGQEDIGALSDLRFHKTEVITRLCVKLSQGGKLDLGFVWVFSLYSSLAVFEIDCISSSEITFGYSMMAHVELLKVRCWKEASLTFSGLEQLRSLKEVWLMGSFDDDTLKQEMQKQLAVHENKPVLKLLKQCSS</sequence>
<accession>A0A835B4Q2</accession>
<dbReference type="Pfam" id="PF23559">
    <property type="entry name" value="WHD_DRP"/>
    <property type="match status" value="1"/>
</dbReference>
<dbReference type="InterPro" id="IPR058922">
    <property type="entry name" value="WHD_DRP"/>
</dbReference>
<gene>
    <name evidence="6" type="ORF">HU200_044284</name>
</gene>
<dbReference type="SUPFAM" id="SSF52047">
    <property type="entry name" value="RNI-like"/>
    <property type="match status" value="1"/>
</dbReference>
<keyword evidence="7" id="KW-1185">Reference proteome</keyword>
<feature type="region of interest" description="Disordered" evidence="3">
    <location>
        <begin position="1"/>
        <end position="21"/>
    </location>
</feature>
<evidence type="ECO:0000256" key="1">
    <source>
        <dbReference type="ARBA" id="ARBA00022737"/>
    </source>
</evidence>
<dbReference type="InterPro" id="IPR044974">
    <property type="entry name" value="Disease_R_plants"/>
</dbReference>
<comment type="caution">
    <text evidence="6">The sequence shown here is derived from an EMBL/GenBank/DDBJ whole genome shotgun (WGS) entry which is preliminary data.</text>
</comment>
<evidence type="ECO:0000259" key="5">
    <source>
        <dbReference type="Pfam" id="PF23598"/>
    </source>
</evidence>
<dbReference type="InterPro" id="IPR032675">
    <property type="entry name" value="LRR_dom_sf"/>
</dbReference>
<evidence type="ECO:0000256" key="2">
    <source>
        <dbReference type="ARBA" id="ARBA00022821"/>
    </source>
</evidence>
<proteinExistence type="predicted"/>
<feature type="compositionally biased region" description="Basic and acidic residues" evidence="3">
    <location>
        <begin position="417"/>
        <end position="444"/>
    </location>
</feature>
<keyword evidence="2" id="KW-0611">Plant defense</keyword>
<dbReference type="InterPro" id="IPR036388">
    <property type="entry name" value="WH-like_DNA-bd_sf"/>
</dbReference>
<evidence type="ECO:0000259" key="4">
    <source>
        <dbReference type="Pfam" id="PF23559"/>
    </source>
</evidence>
<evidence type="ECO:0000256" key="3">
    <source>
        <dbReference type="SAM" id="MobiDB-lite"/>
    </source>
</evidence>
<dbReference type="InterPro" id="IPR055414">
    <property type="entry name" value="LRR_R13L4/SHOC2-like"/>
</dbReference>
<dbReference type="Pfam" id="PF23598">
    <property type="entry name" value="LRR_14"/>
    <property type="match status" value="2"/>
</dbReference>
<dbReference type="Gene3D" id="3.80.10.10">
    <property type="entry name" value="Ribonuclease Inhibitor"/>
    <property type="match status" value="2"/>
</dbReference>
<dbReference type="PANTHER" id="PTHR23155:SF1135">
    <property type="entry name" value="OS08G0246300 PROTEIN"/>
    <property type="match status" value="1"/>
</dbReference>
<keyword evidence="1" id="KW-0677">Repeat</keyword>
<name>A0A835B4Q2_9POAL</name>
<feature type="compositionally biased region" description="Polar residues" evidence="3">
    <location>
        <begin position="1"/>
        <end position="16"/>
    </location>
</feature>
<dbReference type="GO" id="GO:0098542">
    <property type="term" value="P:defense response to other organism"/>
    <property type="evidence" value="ECO:0007669"/>
    <property type="project" value="TreeGrafter"/>
</dbReference>
<dbReference type="Gene3D" id="1.10.10.10">
    <property type="entry name" value="Winged helix-like DNA-binding domain superfamily/Winged helix DNA-binding domain"/>
    <property type="match status" value="1"/>
</dbReference>
<dbReference type="AlphaFoldDB" id="A0A835B4Q2"/>
<evidence type="ECO:0000313" key="6">
    <source>
        <dbReference type="EMBL" id="KAF8684392.1"/>
    </source>
</evidence>
<feature type="compositionally biased region" description="Polar residues" evidence="3">
    <location>
        <begin position="446"/>
        <end position="463"/>
    </location>
</feature>
<feature type="domain" description="Disease resistance R13L4/SHOC-2-like LRR" evidence="5">
    <location>
        <begin position="277"/>
        <end position="383"/>
    </location>
</feature>